<evidence type="ECO:0000256" key="1">
    <source>
        <dbReference type="SAM" id="Phobius"/>
    </source>
</evidence>
<feature type="transmembrane region" description="Helical" evidence="1">
    <location>
        <begin position="148"/>
        <end position="169"/>
    </location>
</feature>
<evidence type="ECO:0008006" key="4">
    <source>
        <dbReference type="Google" id="ProtNLM"/>
    </source>
</evidence>
<keyword evidence="3" id="KW-1185">Reference proteome</keyword>
<protein>
    <recommendedName>
        <fullName evidence="4">Tetraspanin</fullName>
    </recommendedName>
</protein>
<proteinExistence type="predicted"/>
<sequence>MGYVPSRKFCCCIPVRLGVFIMSMLGLAGGSIIAAVGWYTVTHRDQAHLTKNQEISVVITALSYTILAIISLFGLIGTITKRQTFVSLYNTMVWYHLGFSIATGAYFIYTLFHKVGTDDVNNCVNGSTSQSKQDECKKAFDAGRGAVIGLYIFFWLIELWGCIIVSEYVGQLQEEEAADIPPPSQMAASAPPMATTYNYGAQYAFAQSENGFGQRNASNV</sequence>
<dbReference type="Proteomes" id="UP001201163">
    <property type="component" value="Unassembled WGS sequence"/>
</dbReference>
<comment type="caution">
    <text evidence="2">The sequence shown here is derived from an EMBL/GenBank/DDBJ whole genome shotgun (WGS) entry which is preliminary data.</text>
</comment>
<name>A0AAD4LLD3_9AGAM</name>
<dbReference type="AlphaFoldDB" id="A0AAD4LLD3"/>
<evidence type="ECO:0000313" key="2">
    <source>
        <dbReference type="EMBL" id="KAH8996207.1"/>
    </source>
</evidence>
<gene>
    <name evidence="2" type="ORF">EDB92DRAFT_1842680</name>
</gene>
<organism evidence="2 3">
    <name type="scientific">Lactarius akahatsu</name>
    <dbReference type="NCBI Taxonomy" id="416441"/>
    <lineage>
        <taxon>Eukaryota</taxon>
        <taxon>Fungi</taxon>
        <taxon>Dikarya</taxon>
        <taxon>Basidiomycota</taxon>
        <taxon>Agaricomycotina</taxon>
        <taxon>Agaricomycetes</taxon>
        <taxon>Russulales</taxon>
        <taxon>Russulaceae</taxon>
        <taxon>Lactarius</taxon>
    </lineage>
</organism>
<keyword evidence="1" id="KW-0472">Membrane</keyword>
<keyword evidence="1" id="KW-1133">Transmembrane helix</keyword>
<accession>A0AAD4LLD3</accession>
<feature type="transmembrane region" description="Helical" evidence="1">
    <location>
        <begin position="61"/>
        <end position="80"/>
    </location>
</feature>
<evidence type="ECO:0000313" key="3">
    <source>
        <dbReference type="Proteomes" id="UP001201163"/>
    </source>
</evidence>
<feature type="transmembrane region" description="Helical" evidence="1">
    <location>
        <begin position="17"/>
        <end position="41"/>
    </location>
</feature>
<dbReference type="EMBL" id="JAKELL010000009">
    <property type="protein sequence ID" value="KAH8996207.1"/>
    <property type="molecule type" value="Genomic_DNA"/>
</dbReference>
<reference evidence="2" key="1">
    <citation type="submission" date="2022-01" db="EMBL/GenBank/DDBJ databases">
        <title>Comparative genomics reveals a dynamic genome evolution in the ectomycorrhizal milk-cap (Lactarius) mushrooms.</title>
        <authorList>
            <consortium name="DOE Joint Genome Institute"/>
            <person name="Lebreton A."/>
            <person name="Tang N."/>
            <person name="Kuo A."/>
            <person name="LaButti K."/>
            <person name="Drula E."/>
            <person name="Barry K."/>
            <person name="Clum A."/>
            <person name="Lipzen A."/>
            <person name="Mousain D."/>
            <person name="Ng V."/>
            <person name="Wang R."/>
            <person name="Wang X."/>
            <person name="Dai Y."/>
            <person name="Henrissat B."/>
            <person name="Grigoriev I.V."/>
            <person name="Guerin-Laguette A."/>
            <person name="Yu F."/>
            <person name="Martin F.M."/>
        </authorList>
    </citation>
    <scope>NUCLEOTIDE SEQUENCE</scope>
    <source>
        <strain evidence="2">QP</strain>
    </source>
</reference>
<keyword evidence="1" id="KW-0812">Transmembrane</keyword>
<feature type="transmembrane region" description="Helical" evidence="1">
    <location>
        <begin position="92"/>
        <end position="112"/>
    </location>
</feature>